<dbReference type="InterPro" id="IPR001969">
    <property type="entry name" value="Aspartic_peptidase_AS"/>
</dbReference>
<proteinExistence type="predicted"/>
<dbReference type="Proteomes" id="UP000242450">
    <property type="component" value="Chromosome 1"/>
</dbReference>
<accession>A0A212DIW3</accession>
<protein>
    <recommendedName>
        <fullName evidence="3">Peptidase A1 domain-containing protein</fullName>
    </recommendedName>
</protein>
<sequence length="174" mass="18960">MWSPCAILVPTEPLASASSENSWSLSQEGDEPGCLLVTCPLEPEVRGRGELCRQAGPEPRVRKGTWWQKQGWKHARASAVALMTQKTFQFCREDSSRHKASEAVRRLSQDASVSVVLVLTGASLSSPASGSFTLDTPKEDHVAGLNILVDTGSSNFAVGAAPHPFLHRYYQRQL</sequence>
<dbReference type="GO" id="GO:0006508">
    <property type="term" value="P:proteolysis"/>
    <property type="evidence" value="ECO:0007669"/>
    <property type="project" value="InterPro"/>
</dbReference>
<evidence type="ECO:0008006" key="3">
    <source>
        <dbReference type="Google" id="ProtNLM"/>
    </source>
</evidence>
<organism evidence="1 2">
    <name type="scientific">Cervus elaphus hippelaphus</name>
    <name type="common">European red deer</name>
    <dbReference type="NCBI Taxonomy" id="46360"/>
    <lineage>
        <taxon>Eukaryota</taxon>
        <taxon>Metazoa</taxon>
        <taxon>Chordata</taxon>
        <taxon>Craniata</taxon>
        <taxon>Vertebrata</taxon>
        <taxon>Euteleostomi</taxon>
        <taxon>Mammalia</taxon>
        <taxon>Eutheria</taxon>
        <taxon>Laurasiatheria</taxon>
        <taxon>Artiodactyla</taxon>
        <taxon>Ruminantia</taxon>
        <taxon>Pecora</taxon>
        <taxon>Cervidae</taxon>
        <taxon>Cervinae</taxon>
        <taxon>Cervus</taxon>
    </lineage>
</organism>
<evidence type="ECO:0000313" key="2">
    <source>
        <dbReference type="Proteomes" id="UP000242450"/>
    </source>
</evidence>
<name>A0A212DIW3_CEREH</name>
<reference evidence="1 2" key="1">
    <citation type="journal article" date="2018" name="Mol. Genet. Genomics">
        <title>The red deer Cervus elaphus genome CerEla1.0: sequencing, annotating, genes, and chromosomes.</title>
        <authorList>
            <person name="Bana N.A."/>
            <person name="Nyiri A."/>
            <person name="Nagy J."/>
            <person name="Frank K."/>
            <person name="Nagy T."/>
            <person name="Steger V."/>
            <person name="Schiller M."/>
            <person name="Lakatos P."/>
            <person name="Sugar L."/>
            <person name="Horn P."/>
            <person name="Barta E."/>
            <person name="Orosz L."/>
        </authorList>
    </citation>
    <scope>NUCLEOTIDE SEQUENCE [LARGE SCALE GENOMIC DNA]</scope>
    <source>
        <strain evidence="1">Hungarian</strain>
    </source>
</reference>
<dbReference type="AlphaFoldDB" id="A0A212DIW3"/>
<evidence type="ECO:0000313" key="1">
    <source>
        <dbReference type="EMBL" id="OWK18178.1"/>
    </source>
</evidence>
<dbReference type="GO" id="GO:0004190">
    <property type="term" value="F:aspartic-type endopeptidase activity"/>
    <property type="evidence" value="ECO:0007669"/>
    <property type="project" value="InterPro"/>
</dbReference>
<keyword evidence="2" id="KW-1185">Reference proteome</keyword>
<gene>
    <name evidence="1" type="ORF">Celaphus_00008955</name>
</gene>
<comment type="caution">
    <text evidence="1">The sequence shown here is derived from an EMBL/GenBank/DDBJ whole genome shotgun (WGS) entry which is preliminary data.</text>
</comment>
<dbReference type="EMBL" id="MKHE01000001">
    <property type="protein sequence ID" value="OWK18178.1"/>
    <property type="molecule type" value="Genomic_DNA"/>
</dbReference>
<dbReference type="PROSITE" id="PS00141">
    <property type="entry name" value="ASP_PROTEASE"/>
    <property type="match status" value="1"/>
</dbReference>